<keyword evidence="2" id="KW-1185">Reference proteome</keyword>
<dbReference type="Proteomes" id="UP000663879">
    <property type="component" value="Unassembled WGS sequence"/>
</dbReference>
<evidence type="ECO:0000313" key="1">
    <source>
        <dbReference type="EMBL" id="CAF0897306.1"/>
    </source>
</evidence>
<dbReference type="OrthoDB" id="10505233at2759"/>
<dbReference type="AlphaFoldDB" id="A0A813ZFP7"/>
<dbReference type="EMBL" id="CAJNOC010001874">
    <property type="protein sequence ID" value="CAF0897306.1"/>
    <property type="molecule type" value="Genomic_DNA"/>
</dbReference>
<proteinExistence type="predicted"/>
<evidence type="ECO:0000313" key="2">
    <source>
        <dbReference type="Proteomes" id="UP000663879"/>
    </source>
</evidence>
<gene>
    <name evidence="1" type="ORF">OXX778_LOCUS11220</name>
</gene>
<organism evidence="1 2">
    <name type="scientific">Brachionus calyciflorus</name>
    <dbReference type="NCBI Taxonomy" id="104777"/>
    <lineage>
        <taxon>Eukaryota</taxon>
        <taxon>Metazoa</taxon>
        <taxon>Spiralia</taxon>
        <taxon>Gnathifera</taxon>
        <taxon>Rotifera</taxon>
        <taxon>Eurotatoria</taxon>
        <taxon>Monogononta</taxon>
        <taxon>Pseudotrocha</taxon>
        <taxon>Ploima</taxon>
        <taxon>Brachionidae</taxon>
        <taxon>Brachionus</taxon>
    </lineage>
</organism>
<protein>
    <submittedName>
        <fullName evidence="1">Uncharacterized protein</fullName>
    </submittedName>
</protein>
<name>A0A813ZFP7_9BILA</name>
<reference evidence="1" key="1">
    <citation type="submission" date="2021-02" db="EMBL/GenBank/DDBJ databases">
        <authorList>
            <person name="Nowell W R."/>
        </authorList>
    </citation>
    <scope>NUCLEOTIDE SEQUENCE</scope>
    <source>
        <strain evidence="1">Ploen Becks lab</strain>
    </source>
</reference>
<comment type="caution">
    <text evidence="1">The sequence shown here is derived from an EMBL/GenBank/DDBJ whole genome shotgun (WGS) entry which is preliminary data.</text>
</comment>
<accession>A0A813ZFP7</accession>
<sequence>MLSQSRLSNDLLMIRGSNNFNHLQHHDQSLSYKYSSPSLIKHERPKTPVSVLRPINLSLQKNPTGIYLKKDTYTEMKLPSINPKSRRFDEARAEKLKEIEREFLLETFKTRKAIKSNLPFQSSHSSQNLPAQNSNRESDYFNEYRKMIKERNLTLINDNDTKYENYIKKFS</sequence>